<dbReference type="PANTHER" id="PTHR12350">
    <property type="entry name" value="HISTONE-LYSINE N-METHYLTRANSFERASE-RELATED"/>
    <property type="match status" value="1"/>
</dbReference>
<evidence type="ECO:0000313" key="5">
    <source>
        <dbReference type="EMBL" id="ETS78954.1"/>
    </source>
</evidence>
<accession>W3WYU3</accession>
<dbReference type="InterPro" id="IPR046341">
    <property type="entry name" value="SET_dom_sf"/>
</dbReference>
<dbReference type="GO" id="GO:0008168">
    <property type="term" value="F:methyltransferase activity"/>
    <property type="evidence" value="ECO:0007669"/>
    <property type="project" value="UniProtKB-KW"/>
</dbReference>
<dbReference type="HOGENOM" id="CLU_073382_1_0_1"/>
<dbReference type="KEGG" id="pfy:PFICI_08807"/>
<dbReference type="PANTHER" id="PTHR12350:SF19">
    <property type="entry name" value="SET DOMAIN-CONTAINING PROTEIN"/>
    <property type="match status" value="1"/>
</dbReference>
<dbReference type="SUPFAM" id="SSF82199">
    <property type="entry name" value="SET domain"/>
    <property type="match status" value="1"/>
</dbReference>
<evidence type="ECO:0000259" key="4">
    <source>
        <dbReference type="PROSITE" id="PS50868"/>
    </source>
</evidence>
<dbReference type="Proteomes" id="UP000030651">
    <property type="component" value="Unassembled WGS sequence"/>
</dbReference>
<keyword evidence="2" id="KW-0808">Transferase</keyword>
<dbReference type="PROSITE" id="PS50868">
    <property type="entry name" value="POST_SET"/>
    <property type="match status" value="1"/>
</dbReference>
<dbReference type="EMBL" id="KI912114">
    <property type="protein sequence ID" value="ETS78954.1"/>
    <property type="molecule type" value="Genomic_DNA"/>
</dbReference>
<sequence>MSSPLKPHWHQPSHPAIQEVIINDHEFTSKSLSKVTLPPFGLFAKMDFPPCTWAEEPTYATVQVDKNKHLNLNSDLLYLNHSCEPSLIFDTANFNILVGPKGLQVGEELTFFYPSTEWEMAQPFDCFCGKATCRGRIAGAKDITPQQLAGLWINGHIRELIEQQGAGHSGKLSANGNTAAAASASSGQEAIEDPTALALKDALKQAEKVVEAAKYALRAYSESSQTKENGRFPTAGQSAVAEANAGYTHRGPTSRELSGEMGGDTAIAA</sequence>
<dbReference type="OMA" id="GIWLNGH"/>
<dbReference type="GeneID" id="19273820"/>
<dbReference type="InParanoid" id="W3WYU3"/>
<evidence type="ECO:0000256" key="1">
    <source>
        <dbReference type="ARBA" id="ARBA00022603"/>
    </source>
</evidence>
<dbReference type="eggNOG" id="ENOG502S11B">
    <property type="taxonomic scope" value="Eukaryota"/>
</dbReference>
<dbReference type="InterPro" id="IPR053201">
    <property type="entry name" value="Flavunoidine_N-MTase"/>
</dbReference>
<gene>
    <name evidence="5" type="ORF">PFICI_08807</name>
</gene>
<dbReference type="AlphaFoldDB" id="W3WYU3"/>
<reference evidence="6" key="1">
    <citation type="journal article" date="2015" name="BMC Genomics">
        <title>Genomic and transcriptomic analysis of the endophytic fungus Pestalotiopsis fici reveals its lifestyle and high potential for synthesis of natural products.</title>
        <authorList>
            <person name="Wang X."/>
            <person name="Zhang X."/>
            <person name="Liu L."/>
            <person name="Xiang M."/>
            <person name="Wang W."/>
            <person name="Sun X."/>
            <person name="Che Y."/>
            <person name="Guo L."/>
            <person name="Liu G."/>
            <person name="Guo L."/>
            <person name="Wang C."/>
            <person name="Yin W.B."/>
            <person name="Stadler M."/>
            <person name="Zhang X."/>
            <person name="Liu X."/>
        </authorList>
    </citation>
    <scope>NUCLEOTIDE SEQUENCE [LARGE SCALE GENOMIC DNA]</scope>
    <source>
        <strain evidence="6">W106-1 / CGMCC3.15140</strain>
    </source>
</reference>
<dbReference type="RefSeq" id="XP_007835579.1">
    <property type="nucleotide sequence ID" value="XM_007837388.1"/>
</dbReference>
<dbReference type="GO" id="GO:0032259">
    <property type="term" value="P:methylation"/>
    <property type="evidence" value="ECO:0007669"/>
    <property type="project" value="UniProtKB-KW"/>
</dbReference>
<keyword evidence="6" id="KW-1185">Reference proteome</keyword>
<dbReference type="OrthoDB" id="5984008at2759"/>
<evidence type="ECO:0000313" key="6">
    <source>
        <dbReference type="Proteomes" id="UP000030651"/>
    </source>
</evidence>
<proteinExistence type="predicted"/>
<dbReference type="InterPro" id="IPR003616">
    <property type="entry name" value="Post-SET_dom"/>
</dbReference>
<evidence type="ECO:0000256" key="3">
    <source>
        <dbReference type="SAM" id="MobiDB-lite"/>
    </source>
</evidence>
<protein>
    <recommendedName>
        <fullName evidence="4">Post-SET domain-containing protein</fullName>
    </recommendedName>
</protein>
<feature type="region of interest" description="Disordered" evidence="3">
    <location>
        <begin position="245"/>
        <end position="269"/>
    </location>
</feature>
<keyword evidence="1" id="KW-0489">Methyltransferase</keyword>
<evidence type="ECO:0000256" key="2">
    <source>
        <dbReference type="ARBA" id="ARBA00022679"/>
    </source>
</evidence>
<name>W3WYU3_PESFW</name>
<organism evidence="5 6">
    <name type="scientific">Pestalotiopsis fici (strain W106-1 / CGMCC3.15140)</name>
    <dbReference type="NCBI Taxonomy" id="1229662"/>
    <lineage>
        <taxon>Eukaryota</taxon>
        <taxon>Fungi</taxon>
        <taxon>Dikarya</taxon>
        <taxon>Ascomycota</taxon>
        <taxon>Pezizomycotina</taxon>
        <taxon>Sordariomycetes</taxon>
        <taxon>Xylariomycetidae</taxon>
        <taxon>Amphisphaeriales</taxon>
        <taxon>Sporocadaceae</taxon>
        <taxon>Pestalotiopsis</taxon>
    </lineage>
</organism>
<dbReference type="Gene3D" id="2.170.270.10">
    <property type="entry name" value="SET domain"/>
    <property type="match status" value="1"/>
</dbReference>
<dbReference type="STRING" id="1229662.W3WYU3"/>
<feature type="domain" description="Post-SET" evidence="4">
    <location>
        <begin position="122"/>
        <end position="138"/>
    </location>
</feature>